<evidence type="ECO:0000259" key="7">
    <source>
        <dbReference type="Pfam" id="PF00294"/>
    </source>
</evidence>
<evidence type="ECO:0000256" key="2">
    <source>
        <dbReference type="ARBA" id="ARBA00022679"/>
    </source>
</evidence>
<dbReference type="RefSeq" id="WP_116284218.1">
    <property type="nucleotide sequence ID" value="NZ_NBXA01000026.1"/>
</dbReference>
<dbReference type="GO" id="GO:0005829">
    <property type="term" value="C:cytosol"/>
    <property type="evidence" value="ECO:0007669"/>
    <property type="project" value="TreeGrafter"/>
</dbReference>
<evidence type="ECO:0000256" key="4">
    <source>
        <dbReference type="ARBA" id="ARBA00022777"/>
    </source>
</evidence>
<dbReference type="SUPFAM" id="SSF53613">
    <property type="entry name" value="Ribokinase-like"/>
    <property type="match status" value="1"/>
</dbReference>
<dbReference type="NCBIfam" id="TIGR03168">
    <property type="entry name" value="1-PFK"/>
    <property type="match status" value="1"/>
</dbReference>
<sequence>MILTVTANPSIDVTLTVDTLVVGEVNRATSVRRDPAGKGVNVSRALALNGVATTAILPADAVNGYELERMLAAHSITSVSTIIAQAIRTNITVVDGLGTTKLNEPGPQVSATELARLTALITEQLKLGPEWLVGSGSLPPGIPNHFYSDLAELAASFGVPFAVDTSGEALEVTAASGTATLMKPNLEELEELSGRVLATVGDVVDAARHFLTLQGSAMLVSLDADGALLVSENDFWWAGSEPVTPVSTVGAGDSALAGYLSVTDGTFPARLSAAVAWGAAAVQLPGSQAPSPADIHPETVRLIETPPLTTPLGELTLWLQARP</sequence>
<dbReference type="InterPro" id="IPR029056">
    <property type="entry name" value="Ribokinase-like"/>
</dbReference>
<evidence type="ECO:0000256" key="1">
    <source>
        <dbReference type="ARBA" id="ARBA00010688"/>
    </source>
</evidence>
<keyword evidence="5" id="KW-0067">ATP-binding</keyword>
<evidence type="ECO:0000256" key="5">
    <source>
        <dbReference type="ARBA" id="ARBA00022840"/>
    </source>
</evidence>
<accession>A0A3E0VE84</accession>
<dbReference type="CDD" id="cd01164">
    <property type="entry name" value="FruK_PfkB_like"/>
    <property type="match status" value="1"/>
</dbReference>
<reference evidence="8 9" key="1">
    <citation type="submission" date="2017-04" db="EMBL/GenBank/DDBJ databases">
        <title>Comparative genome analysis of Subtercola boreus.</title>
        <authorList>
            <person name="Cho Y.-J."/>
            <person name="Cho A."/>
            <person name="Kim O.-S."/>
            <person name="Lee J.-I."/>
        </authorList>
    </citation>
    <scope>NUCLEOTIDE SEQUENCE [LARGE SCALE GENOMIC DNA]</scope>
    <source>
        <strain evidence="8 9">P27444</strain>
    </source>
</reference>
<name>A0A3E0VE84_9MICO</name>
<dbReference type="Proteomes" id="UP000256709">
    <property type="component" value="Unassembled WGS sequence"/>
</dbReference>
<dbReference type="Pfam" id="PF00294">
    <property type="entry name" value="PfkB"/>
    <property type="match status" value="1"/>
</dbReference>
<evidence type="ECO:0000313" key="8">
    <source>
        <dbReference type="EMBL" id="RFA07680.1"/>
    </source>
</evidence>
<dbReference type="InterPro" id="IPR011611">
    <property type="entry name" value="PfkB_dom"/>
</dbReference>
<dbReference type="OrthoDB" id="9801219at2"/>
<comment type="caution">
    <text evidence="8">The sequence shown here is derived from an EMBL/GenBank/DDBJ whole genome shotgun (WGS) entry which is preliminary data.</text>
</comment>
<gene>
    <name evidence="8" type="ORF">B7R21_16070</name>
</gene>
<dbReference type="GO" id="GO:0008443">
    <property type="term" value="F:phosphofructokinase activity"/>
    <property type="evidence" value="ECO:0007669"/>
    <property type="project" value="TreeGrafter"/>
</dbReference>
<feature type="domain" description="Carbohydrate kinase PfkB" evidence="7">
    <location>
        <begin position="11"/>
        <end position="293"/>
    </location>
</feature>
<dbReference type="AlphaFoldDB" id="A0A3E0VE84"/>
<evidence type="ECO:0000256" key="6">
    <source>
        <dbReference type="PIRNR" id="PIRNR000535"/>
    </source>
</evidence>
<organism evidence="8 9">
    <name type="scientific">Subtercola boreus</name>
    <dbReference type="NCBI Taxonomy" id="120213"/>
    <lineage>
        <taxon>Bacteria</taxon>
        <taxon>Bacillati</taxon>
        <taxon>Actinomycetota</taxon>
        <taxon>Actinomycetes</taxon>
        <taxon>Micrococcales</taxon>
        <taxon>Microbacteriaceae</taxon>
        <taxon>Subtercola</taxon>
    </lineage>
</organism>
<dbReference type="InterPro" id="IPR017583">
    <property type="entry name" value="Tagatose/fructose_Pkinase"/>
</dbReference>
<keyword evidence="3" id="KW-0547">Nucleotide-binding</keyword>
<proteinExistence type="inferred from homology"/>
<dbReference type="PROSITE" id="PS00584">
    <property type="entry name" value="PFKB_KINASES_2"/>
    <property type="match status" value="1"/>
</dbReference>
<evidence type="ECO:0000256" key="3">
    <source>
        <dbReference type="ARBA" id="ARBA00022741"/>
    </source>
</evidence>
<protein>
    <recommendedName>
        <fullName evidence="7">Carbohydrate kinase PfkB domain-containing protein</fullName>
    </recommendedName>
</protein>
<dbReference type="PANTHER" id="PTHR46566">
    <property type="entry name" value="1-PHOSPHOFRUCTOKINASE-RELATED"/>
    <property type="match status" value="1"/>
</dbReference>
<dbReference type="Gene3D" id="3.40.1190.20">
    <property type="match status" value="1"/>
</dbReference>
<dbReference type="GO" id="GO:0005524">
    <property type="term" value="F:ATP binding"/>
    <property type="evidence" value="ECO:0007669"/>
    <property type="project" value="UniProtKB-KW"/>
</dbReference>
<keyword evidence="4" id="KW-0418">Kinase</keyword>
<dbReference type="InterPro" id="IPR002173">
    <property type="entry name" value="Carboh/pur_kinase_PfkB_CS"/>
</dbReference>
<evidence type="ECO:0000313" key="9">
    <source>
        <dbReference type="Proteomes" id="UP000256709"/>
    </source>
</evidence>
<keyword evidence="2 6" id="KW-0808">Transferase</keyword>
<dbReference type="PIRSF" id="PIRSF000535">
    <property type="entry name" value="1PFK/6PFK/LacC"/>
    <property type="match status" value="1"/>
</dbReference>
<dbReference type="EMBL" id="NBXA01000026">
    <property type="protein sequence ID" value="RFA07680.1"/>
    <property type="molecule type" value="Genomic_DNA"/>
</dbReference>
<dbReference type="PANTHER" id="PTHR46566:SF5">
    <property type="entry name" value="1-PHOSPHOFRUCTOKINASE"/>
    <property type="match status" value="1"/>
</dbReference>
<comment type="similarity">
    <text evidence="1">Belongs to the carbohydrate kinase PfkB family.</text>
</comment>